<evidence type="ECO:0000256" key="1">
    <source>
        <dbReference type="ARBA" id="ARBA00022729"/>
    </source>
</evidence>
<gene>
    <name evidence="5" type="ORF">AZI86_05815</name>
</gene>
<evidence type="ECO:0000256" key="2">
    <source>
        <dbReference type="SAM" id="Coils"/>
    </source>
</evidence>
<evidence type="ECO:0000313" key="6">
    <source>
        <dbReference type="Proteomes" id="UP000075320"/>
    </source>
</evidence>
<dbReference type="AlphaFoldDB" id="A0A150WQ56"/>
<feature type="coiled-coil region" evidence="2">
    <location>
        <begin position="147"/>
        <end position="191"/>
    </location>
</feature>
<name>A0A150WQ56_BDEBC</name>
<feature type="coiled-coil region" evidence="2">
    <location>
        <begin position="17"/>
        <end position="44"/>
    </location>
</feature>
<proteinExistence type="predicted"/>
<dbReference type="Proteomes" id="UP000075320">
    <property type="component" value="Unassembled WGS sequence"/>
</dbReference>
<dbReference type="InterPro" id="IPR011055">
    <property type="entry name" value="Dup_hybrid_motif"/>
</dbReference>
<keyword evidence="6" id="KW-1185">Reference proteome</keyword>
<organism evidence="5 6">
    <name type="scientific">Bdellovibrio bacteriovorus</name>
    <dbReference type="NCBI Taxonomy" id="959"/>
    <lineage>
        <taxon>Bacteria</taxon>
        <taxon>Pseudomonadati</taxon>
        <taxon>Bdellovibrionota</taxon>
        <taxon>Bdellovibrionia</taxon>
        <taxon>Bdellovibrionales</taxon>
        <taxon>Pseudobdellovibrionaceae</taxon>
        <taxon>Bdellovibrio</taxon>
    </lineage>
</organism>
<dbReference type="InterPro" id="IPR016047">
    <property type="entry name" value="M23ase_b-sheet_dom"/>
</dbReference>
<evidence type="ECO:0000259" key="4">
    <source>
        <dbReference type="Pfam" id="PF01551"/>
    </source>
</evidence>
<dbReference type="SUPFAM" id="SSF51261">
    <property type="entry name" value="Duplicated hybrid motif"/>
    <property type="match status" value="1"/>
</dbReference>
<dbReference type="Gene3D" id="2.70.70.10">
    <property type="entry name" value="Glucose Permease (Domain IIA)"/>
    <property type="match status" value="1"/>
</dbReference>
<feature type="signal peptide" evidence="3">
    <location>
        <begin position="1"/>
        <end position="20"/>
    </location>
</feature>
<reference evidence="5 6" key="1">
    <citation type="submission" date="2016-03" db="EMBL/GenBank/DDBJ databases">
        <authorList>
            <person name="Ploux O."/>
        </authorList>
    </citation>
    <scope>NUCLEOTIDE SEQUENCE [LARGE SCALE GENOMIC DNA]</scope>
    <source>
        <strain evidence="5 6">R0</strain>
    </source>
</reference>
<dbReference type="InterPro" id="IPR050570">
    <property type="entry name" value="Cell_wall_metabolism_enzyme"/>
</dbReference>
<protein>
    <submittedName>
        <fullName evidence="5">Peptidase M24</fullName>
    </submittedName>
</protein>
<dbReference type="PANTHER" id="PTHR21666">
    <property type="entry name" value="PEPTIDASE-RELATED"/>
    <property type="match status" value="1"/>
</dbReference>
<dbReference type="GO" id="GO:0004222">
    <property type="term" value="F:metalloendopeptidase activity"/>
    <property type="evidence" value="ECO:0007669"/>
    <property type="project" value="TreeGrafter"/>
</dbReference>
<keyword evidence="1 3" id="KW-0732">Signal</keyword>
<dbReference type="CDD" id="cd12797">
    <property type="entry name" value="M23_peptidase"/>
    <property type="match status" value="1"/>
</dbReference>
<dbReference type="EMBL" id="LUKE01000001">
    <property type="protein sequence ID" value="KYG66560.1"/>
    <property type="molecule type" value="Genomic_DNA"/>
</dbReference>
<feature type="domain" description="M23ase beta-sheet core" evidence="4">
    <location>
        <begin position="269"/>
        <end position="362"/>
    </location>
</feature>
<comment type="caution">
    <text evidence="5">The sequence shown here is derived from an EMBL/GenBank/DDBJ whole genome shotgun (WGS) entry which is preliminary data.</text>
</comment>
<dbReference type="Pfam" id="PF01551">
    <property type="entry name" value="Peptidase_M23"/>
    <property type="match status" value="1"/>
</dbReference>
<feature type="chain" id="PRO_5007573425" evidence="3">
    <location>
        <begin position="21"/>
        <end position="369"/>
    </location>
</feature>
<dbReference type="RefSeq" id="WP_061834124.1">
    <property type="nucleotide sequence ID" value="NZ_LUKE01000001.1"/>
</dbReference>
<dbReference type="PANTHER" id="PTHR21666:SF289">
    <property type="entry name" value="L-ALA--D-GLU ENDOPEPTIDASE"/>
    <property type="match status" value="1"/>
</dbReference>
<evidence type="ECO:0000256" key="3">
    <source>
        <dbReference type="SAM" id="SignalP"/>
    </source>
</evidence>
<dbReference type="OrthoDB" id="5289429at2"/>
<sequence>MKLNKVFLLFVLSFAMAAQAATEVDVLTKDFEAAKKKVEDAELKQRQVLSALYQLNKKIKKLVTERGELGQQRAFLEVNVRHLTGKVEELTQRSGSQKTLLAERLRAIYKLGGPSVARFLFSSGSSADLERNLKILGVVASRDLDLIKNYNRDLEDLHKKKKTLATKLENLKSVESRIVAQEKEMRKEQDLKNRLLDGIRRNKMFAMNKINGLREKSLQYNLEDAGVFDLLFKPSFADQKGLLPLPVAGSLVQKFGLVKSDEQSYTISNKGVYISVAQGTPVKSVFSGKVSYVGDVAGFGTTLIVDHGDHYYSVYSHMQDVTVNVGQDIEQEQILAQIGNPPIDKAPGLYFEIRHFSEPYDPQQWMKGL</sequence>
<keyword evidence="2" id="KW-0175">Coiled coil</keyword>
<evidence type="ECO:0000313" key="5">
    <source>
        <dbReference type="EMBL" id="KYG66560.1"/>
    </source>
</evidence>
<dbReference type="Gene3D" id="6.10.250.3150">
    <property type="match status" value="1"/>
</dbReference>
<accession>A0A150WQ56</accession>